<evidence type="ECO:0000313" key="3">
    <source>
        <dbReference type="EMBL" id="OQR87432.1"/>
    </source>
</evidence>
<sequence>MESLDGTPKMTKPPTPTAAPEAPIVLAPKVAEPKAHVESLLTQLSQRDDLKPHWMFIETLKTAAIKGGHNLFSCNVSGTKVALKGMDYPTASPELRADFIRAIHDIKTVTSPHVTSLEGVCLMNFQTRLCAVSEFMDKGSLGSALVDAAFVLSPAQQRDMCLQMALGLQYIHDGRRAPFGHLTSEKVLVNSRFECKLNVFELMKTEYLDSRACTTSFGAFETPYQAPELRRVAPAPYTLATDVYALGVLMAEVFARERPCKAVYAERGLVGGDLHLYAHVDTPAFPLDAVPADIAAIVRQCWARNPAARPTVATIVNALRPTS</sequence>
<dbReference type="OrthoDB" id="4062651at2759"/>
<dbReference type="AlphaFoldDB" id="A0A1V9YNY0"/>
<feature type="domain" description="Protein kinase" evidence="2">
    <location>
        <begin position="57"/>
        <end position="323"/>
    </location>
</feature>
<dbReference type="PROSITE" id="PS50011">
    <property type="entry name" value="PROTEIN_KINASE_DOM"/>
    <property type="match status" value="1"/>
</dbReference>
<keyword evidence="3" id="KW-0808">Transferase</keyword>
<dbReference type="SUPFAM" id="SSF56112">
    <property type="entry name" value="Protein kinase-like (PK-like)"/>
    <property type="match status" value="1"/>
</dbReference>
<organism evidence="3 4">
    <name type="scientific">Achlya hypogyna</name>
    <name type="common">Oomycete</name>
    <name type="synonym">Protoachlya hypogyna</name>
    <dbReference type="NCBI Taxonomy" id="1202772"/>
    <lineage>
        <taxon>Eukaryota</taxon>
        <taxon>Sar</taxon>
        <taxon>Stramenopiles</taxon>
        <taxon>Oomycota</taxon>
        <taxon>Saprolegniomycetes</taxon>
        <taxon>Saprolegniales</taxon>
        <taxon>Achlyaceae</taxon>
        <taxon>Achlya</taxon>
    </lineage>
</organism>
<evidence type="ECO:0000256" key="1">
    <source>
        <dbReference type="SAM" id="MobiDB-lite"/>
    </source>
</evidence>
<dbReference type="InterPro" id="IPR051681">
    <property type="entry name" value="Ser/Thr_Kinases-Pseudokinases"/>
</dbReference>
<proteinExistence type="predicted"/>
<gene>
    <name evidence="3" type="ORF">ACHHYP_08859</name>
</gene>
<protein>
    <submittedName>
        <fullName evidence="3">Protein kinase</fullName>
    </submittedName>
</protein>
<accession>A0A1V9YNY0</accession>
<dbReference type="GO" id="GO:0004674">
    <property type="term" value="F:protein serine/threonine kinase activity"/>
    <property type="evidence" value="ECO:0007669"/>
    <property type="project" value="TreeGrafter"/>
</dbReference>
<dbReference type="GO" id="GO:0005524">
    <property type="term" value="F:ATP binding"/>
    <property type="evidence" value="ECO:0007669"/>
    <property type="project" value="InterPro"/>
</dbReference>
<reference evidence="3 4" key="1">
    <citation type="journal article" date="2014" name="Genome Biol. Evol.">
        <title>The secreted proteins of Achlya hypogyna and Thraustotheca clavata identify the ancestral oomycete secretome and reveal gene acquisitions by horizontal gene transfer.</title>
        <authorList>
            <person name="Misner I."/>
            <person name="Blouin N."/>
            <person name="Leonard G."/>
            <person name="Richards T.A."/>
            <person name="Lane C.E."/>
        </authorList>
    </citation>
    <scope>NUCLEOTIDE SEQUENCE [LARGE SCALE GENOMIC DNA]</scope>
    <source>
        <strain evidence="3 4">ATCC 48635</strain>
    </source>
</reference>
<dbReference type="InterPro" id="IPR001245">
    <property type="entry name" value="Ser-Thr/Tyr_kinase_cat_dom"/>
</dbReference>
<dbReference type="EMBL" id="JNBR01001442">
    <property type="protein sequence ID" value="OQR87432.1"/>
    <property type="molecule type" value="Genomic_DNA"/>
</dbReference>
<name>A0A1V9YNY0_ACHHY</name>
<keyword evidence="3" id="KW-0418">Kinase</keyword>
<dbReference type="Pfam" id="PF07714">
    <property type="entry name" value="PK_Tyr_Ser-Thr"/>
    <property type="match status" value="1"/>
</dbReference>
<dbReference type="Gene3D" id="1.10.510.10">
    <property type="entry name" value="Transferase(Phosphotransferase) domain 1"/>
    <property type="match status" value="1"/>
</dbReference>
<feature type="region of interest" description="Disordered" evidence="1">
    <location>
        <begin position="1"/>
        <end position="21"/>
    </location>
</feature>
<evidence type="ECO:0000259" key="2">
    <source>
        <dbReference type="PROSITE" id="PS50011"/>
    </source>
</evidence>
<dbReference type="PANTHER" id="PTHR44329:SF214">
    <property type="entry name" value="PROTEIN KINASE DOMAIN-CONTAINING PROTEIN"/>
    <property type="match status" value="1"/>
</dbReference>
<dbReference type="InterPro" id="IPR011009">
    <property type="entry name" value="Kinase-like_dom_sf"/>
</dbReference>
<keyword evidence="4" id="KW-1185">Reference proteome</keyword>
<dbReference type="InterPro" id="IPR000719">
    <property type="entry name" value="Prot_kinase_dom"/>
</dbReference>
<dbReference type="PANTHER" id="PTHR44329">
    <property type="entry name" value="SERINE/THREONINE-PROTEIN KINASE TNNI3K-RELATED"/>
    <property type="match status" value="1"/>
</dbReference>
<dbReference type="STRING" id="1202772.A0A1V9YNY0"/>
<evidence type="ECO:0000313" key="4">
    <source>
        <dbReference type="Proteomes" id="UP000243579"/>
    </source>
</evidence>
<dbReference type="Proteomes" id="UP000243579">
    <property type="component" value="Unassembled WGS sequence"/>
</dbReference>
<comment type="caution">
    <text evidence="3">The sequence shown here is derived from an EMBL/GenBank/DDBJ whole genome shotgun (WGS) entry which is preliminary data.</text>
</comment>